<sequence length="483" mass="53637" precursor="true">MNLLKKTFLRLLLVLVVLFFNSVDLYARVGGAGGEKKEELLMPTGGGISKLTIPGLIGLAVVLIIYFILRKRLGLGSGSGSKSSLMTGLKGAMSGGGIGGALSAVIAKDFTGASTVGNKLFPDGLTEEKVSTSFMALQAAWEEQDLSKVRKWMSDGVYQRFTAQFIMMKQLTQSNTLSNVRIKDVSVMDIRTDGEYQSADISITFSMDDRFISEKYPELNESYKGDSDTEIWTFIKRKDTAVSVQNDLYLSNNCPNCGSLLELQLGEVSRCSNCKTLTNNASFDWVLNEITQDEDYKSGNDLLGDSRLKELVKNDSHFAIQRMEDIASNVFMQVMEVWSGATNKKLARFSDEGVANKILAQKKQQGEFVFDRLYLKEVTMQSYTVQNAQLQLSFRLTANYQRVQLGKKLTKLDPSIAEHTFKMVLSKNTAALSTPEKDIAFSYECANCGAPYEDTTNHTCTYCEALVVDPSKNWVLTDFDQVK</sequence>
<dbReference type="KEGG" id="fte:Fluta_2575"/>
<dbReference type="InterPro" id="IPR032710">
    <property type="entry name" value="NTF2-like_dom_sf"/>
</dbReference>
<keyword evidence="1" id="KW-0472">Membrane</keyword>
<dbReference type="OrthoDB" id="9780873at2"/>
<dbReference type="RefSeq" id="WP_013687329.1">
    <property type="nucleotide sequence ID" value="NC_015321.1"/>
</dbReference>
<evidence type="ECO:0000259" key="2">
    <source>
        <dbReference type="SMART" id="SM00978"/>
    </source>
</evidence>
<dbReference type="Pfam" id="PF04280">
    <property type="entry name" value="Tim44"/>
    <property type="match status" value="1"/>
</dbReference>
<protein>
    <recommendedName>
        <fullName evidence="2">Tim44-like domain-containing protein</fullName>
    </recommendedName>
</protein>
<accession>F2IEM0</accession>
<feature type="transmembrane region" description="Helical" evidence="1">
    <location>
        <begin position="51"/>
        <end position="69"/>
    </location>
</feature>
<keyword evidence="1" id="KW-0812">Transmembrane</keyword>
<dbReference type="EMBL" id="CP002542">
    <property type="protein sequence ID" value="AEA44559.1"/>
    <property type="molecule type" value="Genomic_DNA"/>
</dbReference>
<gene>
    <name evidence="3" type="ordered locus">Fluta_2575</name>
</gene>
<dbReference type="InterPro" id="IPR007379">
    <property type="entry name" value="Tim44-like_dom"/>
</dbReference>
<evidence type="ECO:0000313" key="4">
    <source>
        <dbReference type="Proteomes" id="UP000007463"/>
    </source>
</evidence>
<dbReference type="SUPFAM" id="SSF54427">
    <property type="entry name" value="NTF2-like"/>
    <property type="match status" value="1"/>
</dbReference>
<feature type="domain" description="Tim44-like" evidence="2">
    <location>
        <begin position="98"/>
        <end position="292"/>
    </location>
</feature>
<proteinExistence type="predicted"/>
<keyword evidence="4" id="KW-1185">Reference proteome</keyword>
<dbReference type="SMART" id="SM00978">
    <property type="entry name" value="Tim44"/>
    <property type="match status" value="1"/>
</dbReference>
<dbReference type="STRING" id="755732.Fluta_2575"/>
<dbReference type="Gene3D" id="3.10.450.240">
    <property type="match status" value="1"/>
</dbReference>
<evidence type="ECO:0000256" key="1">
    <source>
        <dbReference type="SAM" id="Phobius"/>
    </source>
</evidence>
<reference evidence="3 4" key="1">
    <citation type="journal article" date="2011" name="Stand. Genomic Sci.">
        <title>Complete genome sequence of the gliding freshwater bacterium Fluviicola taffensis type strain (RW262).</title>
        <authorList>
            <person name="Woyke T."/>
            <person name="Chertkov O."/>
            <person name="Lapidus A."/>
            <person name="Nolan M."/>
            <person name="Lucas S."/>
            <person name="Del Rio T.G."/>
            <person name="Tice H."/>
            <person name="Cheng J.F."/>
            <person name="Tapia R."/>
            <person name="Han C."/>
            <person name="Goodwin L."/>
            <person name="Pitluck S."/>
            <person name="Liolios K."/>
            <person name="Pagani I."/>
            <person name="Ivanova N."/>
            <person name="Huntemann M."/>
            <person name="Mavromatis K."/>
            <person name="Mikhailova N."/>
            <person name="Pati A."/>
            <person name="Chen A."/>
            <person name="Palaniappan K."/>
            <person name="Land M."/>
            <person name="Hauser L."/>
            <person name="Brambilla E.M."/>
            <person name="Rohde M."/>
            <person name="Mwirichia R."/>
            <person name="Sikorski J."/>
            <person name="Tindall B.J."/>
            <person name="Goker M."/>
            <person name="Bristow J."/>
            <person name="Eisen J.A."/>
            <person name="Markowitz V."/>
            <person name="Hugenholtz P."/>
            <person name="Klenk H.P."/>
            <person name="Kyrpides N.C."/>
        </authorList>
    </citation>
    <scope>NUCLEOTIDE SEQUENCE [LARGE SCALE GENOMIC DNA]</scope>
    <source>
        <strain evidence="4">DSM 16823 / RW262 / RW262</strain>
    </source>
</reference>
<reference evidence="4" key="2">
    <citation type="submission" date="2011-02" db="EMBL/GenBank/DDBJ databases">
        <title>The complete genome of Fluviicola taffensis DSM 16823.</title>
        <authorList>
            <consortium name="US DOE Joint Genome Institute (JGI-PGF)"/>
            <person name="Lucas S."/>
            <person name="Copeland A."/>
            <person name="Lapidus A."/>
            <person name="Bruce D."/>
            <person name="Goodwin L."/>
            <person name="Pitluck S."/>
            <person name="Kyrpides N."/>
            <person name="Mavromatis K."/>
            <person name="Ivanova N."/>
            <person name="Mikhailova N."/>
            <person name="Pagani I."/>
            <person name="Chertkov O."/>
            <person name="Detter J.C."/>
            <person name="Han C."/>
            <person name="Tapia R."/>
            <person name="Land M."/>
            <person name="Hauser L."/>
            <person name="Markowitz V."/>
            <person name="Cheng J.-F."/>
            <person name="Hugenholtz P."/>
            <person name="Woyke T."/>
            <person name="Wu D."/>
            <person name="Tindall B."/>
            <person name="Pomrenke H.G."/>
            <person name="Brambilla E."/>
            <person name="Klenk H.-P."/>
            <person name="Eisen J.A."/>
        </authorList>
    </citation>
    <scope>NUCLEOTIDE SEQUENCE [LARGE SCALE GENOMIC DNA]</scope>
    <source>
        <strain evidence="4">DSM 16823 / RW262 / RW262</strain>
    </source>
</reference>
<organism evidence="3 4">
    <name type="scientific">Fluviicola taffensis (strain DSM 16823 / NCIMB 13979 / RW262)</name>
    <dbReference type="NCBI Taxonomy" id="755732"/>
    <lineage>
        <taxon>Bacteria</taxon>
        <taxon>Pseudomonadati</taxon>
        <taxon>Bacteroidota</taxon>
        <taxon>Flavobacteriia</taxon>
        <taxon>Flavobacteriales</taxon>
        <taxon>Crocinitomicaceae</taxon>
        <taxon>Fluviicola</taxon>
    </lineage>
</organism>
<dbReference type="eggNOG" id="COG4395">
    <property type="taxonomic scope" value="Bacteria"/>
</dbReference>
<dbReference type="Proteomes" id="UP000007463">
    <property type="component" value="Chromosome"/>
</dbReference>
<dbReference type="AlphaFoldDB" id="F2IEM0"/>
<name>F2IEM0_FLUTR</name>
<evidence type="ECO:0000313" key="3">
    <source>
        <dbReference type="EMBL" id="AEA44559.1"/>
    </source>
</evidence>
<keyword evidence="1" id="KW-1133">Transmembrane helix</keyword>
<dbReference type="HOGENOM" id="CLU_564693_0_0_10"/>